<feature type="domain" description="Orn/Lys/Arg decarboxylase C-terminal" evidence="7">
    <location>
        <begin position="409"/>
        <end position="453"/>
    </location>
</feature>
<protein>
    <submittedName>
        <fullName evidence="8">Lysine decarboxylase</fullName>
    </submittedName>
</protein>
<organism evidence="8 9">
    <name type="scientific">Cytobacillus firmus</name>
    <name type="common">Bacillus firmus</name>
    <dbReference type="NCBI Taxonomy" id="1399"/>
    <lineage>
        <taxon>Bacteria</taxon>
        <taxon>Bacillati</taxon>
        <taxon>Bacillota</taxon>
        <taxon>Bacilli</taxon>
        <taxon>Bacillales</taxon>
        <taxon>Bacillaceae</taxon>
        <taxon>Cytobacillus</taxon>
    </lineage>
</organism>
<dbReference type="SUPFAM" id="SSF55904">
    <property type="entry name" value="Ornithine decarboxylase C-terminal domain"/>
    <property type="match status" value="1"/>
</dbReference>
<proteinExistence type="inferred from homology"/>
<evidence type="ECO:0000256" key="1">
    <source>
        <dbReference type="ARBA" id="ARBA00001933"/>
    </source>
</evidence>
<sequence length="478" mass="52900">MNHEQTPLWDQLKKHASHQPVSFHVPGHKNGQLAGGEGADYFKDILKLDATELSGLDDLHSPEGVILEAQKLLADLYRVPKSFFLVNGSTSGNLAMVMSAAKENETVLVQRNCHKSILNGITLAKAKPVFLAPEFNEEWGVAGGVALETVKEAIRQYPEAKALILTYPNYYGMVFNLESIIEYAHDHGVPVLVDEAHGTHLIGGDHFPASAVQLQADLIVQSAHKTLPAMTMGAYLHFNSRFIKEERVSKYLGILQSSSPSYPIMASLDLARAYLASFSEQDEESLLEKAGDFRKNLSKIKGIKVLNFEHKNGDPLKVTIQSAAALSGFELQTLLEKHGIFTELADPYNVLFVLPLLKNDMDYPFERVIQCLEEELRTFSPAGRHEKIPFSKRLVSGLALEQKDQDRCTIKTVALEEAVGKVCAQQVTPYPPGIPLLFPGEVIEGEDIANIRFQIRAGARFQNGENIKKGSINVFQDL</sequence>
<dbReference type="SUPFAM" id="SSF53383">
    <property type="entry name" value="PLP-dependent transferases"/>
    <property type="match status" value="1"/>
</dbReference>
<dbReference type="GO" id="GO:0016831">
    <property type="term" value="F:carboxy-lyase activity"/>
    <property type="evidence" value="ECO:0007669"/>
    <property type="project" value="UniProtKB-KW"/>
</dbReference>
<evidence type="ECO:0000313" key="9">
    <source>
        <dbReference type="Proteomes" id="UP000252731"/>
    </source>
</evidence>
<keyword evidence="3" id="KW-0210">Decarboxylase</keyword>
<dbReference type="Proteomes" id="UP000252731">
    <property type="component" value="Unassembled WGS sequence"/>
</dbReference>
<dbReference type="Gene3D" id="3.90.105.10">
    <property type="entry name" value="Molybdopterin biosynthesis moea protein, domain 2"/>
    <property type="match status" value="1"/>
</dbReference>
<keyword evidence="5" id="KW-0456">Lyase</keyword>
<keyword evidence="4" id="KW-0663">Pyridoxal phosphate</keyword>
<dbReference type="InterPro" id="IPR008286">
    <property type="entry name" value="Prn/Lys/Arg_de-COase_C"/>
</dbReference>
<comment type="cofactor">
    <cofactor evidence="1">
        <name>pyridoxal 5'-phosphate</name>
        <dbReference type="ChEBI" id="CHEBI:597326"/>
    </cofactor>
</comment>
<dbReference type="CDD" id="cd00615">
    <property type="entry name" value="Orn_deC_like"/>
    <property type="match status" value="1"/>
</dbReference>
<dbReference type="AlphaFoldDB" id="A0A366JJ83"/>
<evidence type="ECO:0000313" key="8">
    <source>
        <dbReference type="EMBL" id="RBP87293.1"/>
    </source>
</evidence>
<name>A0A366JJ83_CYTFI</name>
<dbReference type="Gene3D" id="3.40.640.10">
    <property type="entry name" value="Type I PLP-dependent aspartate aminotransferase-like (Major domain)"/>
    <property type="match status" value="1"/>
</dbReference>
<keyword evidence="9" id="KW-1185">Reference proteome</keyword>
<comment type="caution">
    <text evidence="8">The sequence shown here is derived from an EMBL/GenBank/DDBJ whole genome shotgun (WGS) entry which is preliminary data.</text>
</comment>
<evidence type="ECO:0000256" key="4">
    <source>
        <dbReference type="ARBA" id="ARBA00022898"/>
    </source>
</evidence>
<dbReference type="EMBL" id="QNSF01000021">
    <property type="protein sequence ID" value="RBP87293.1"/>
    <property type="molecule type" value="Genomic_DNA"/>
</dbReference>
<dbReference type="InterPro" id="IPR015424">
    <property type="entry name" value="PyrdxlP-dep_Trfase"/>
</dbReference>
<dbReference type="PANTHER" id="PTHR43277:SF3">
    <property type="entry name" value="DECARBOXYLASE, PUTATIVE-RELATED"/>
    <property type="match status" value="1"/>
</dbReference>
<accession>A0A366JJ83</accession>
<feature type="domain" description="Orn/Lys/Arg decarboxylases family 1 pyridoxal-P attachment site" evidence="6">
    <location>
        <begin position="6"/>
        <end position="307"/>
    </location>
</feature>
<evidence type="ECO:0000259" key="6">
    <source>
        <dbReference type="Pfam" id="PF01276"/>
    </source>
</evidence>
<dbReference type="PANTHER" id="PTHR43277">
    <property type="entry name" value="ARGININE DECARBOXYLASE"/>
    <property type="match status" value="1"/>
</dbReference>
<evidence type="ECO:0000256" key="3">
    <source>
        <dbReference type="ARBA" id="ARBA00022793"/>
    </source>
</evidence>
<dbReference type="InterPro" id="IPR015421">
    <property type="entry name" value="PyrdxlP-dep_Trfase_major"/>
</dbReference>
<dbReference type="Pfam" id="PF01276">
    <property type="entry name" value="OKR_DC_1"/>
    <property type="match status" value="1"/>
</dbReference>
<evidence type="ECO:0000256" key="5">
    <source>
        <dbReference type="ARBA" id="ARBA00023239"/>
    </source>
</evidence>
<evidence type="ECO:0000256" key="2">
    <source>
        <dbReference type="ARBA" id="ARBA00010671"/>
    </source>
</evidence>
<evidence type="ECO:0000259" key="7">
    <source>
        <dbReference type="Pfam" id="PF03711"/>
    </source>
</evidence>
<dbReference type="RefSeq" id="WP_113885358.1">
    <property type="nucleotide sequence ID" value="NZ_QNSF01000021.1"/>
</dbReference>
<dbReference type="OrthoDB" id="9815233at2"/>
<dbReference type="InterPro" id="IPR036633">
    <property type="entry name" value="Prn/Lys/Arg_de-COase_C_sf"/>
</dbReference>
<dbReference type="Pfam" id="PF03711">
    <property type="entry name" value="OKR_DC_1_C"/>
    <property type="match status" value="1"/>
</dbReference>
<gene>
    <name evidence="8" type="ORF">DFO70_12159</name>
</gene>
<comment type="similarity">
    <text evidence="2">Belongs to the Orn/Lys/Arg decarboxylase class-I family.</text>
</comment>
<reference evidence="8 9" key="1">
    <citation type="submission" date="2018-06" db="EMBL/GenBank/DDBJ databases">
        <title>Freshwater and sediment microbial communities from various areas in North America, analyzing microbe dynamics in response to fracking.</title>
        <authorList>
            <person name="Lamendella R."/>
        </authorList>
    </citation>
    <scope>NUCLEOTIDE SEQUENCE [LARGE SCALE GENOMIC DNA]</scope>
    <source>
        <strain evidence="8 9">14_TX</strain>
    </source>
</reference>
<dbReference type="InterPro" id="IPR000310">
    <property type="entry name" value="Orn/Lys/Arg_deCO2ase_major_dom"/>
</dbReference>
<dbReference type="STRING" id="1399.VL14_10720"/>
<dbReference type="InterPro" id="IPR052357">
    <property type="entry name" value="Orn_Lys_Arg_decarboxylase-I"/>
</dbReference>